<dbReference type="EMBL" id="QXCT01000002">
    <property type="protein sequence ID" value="MDW9255371.1"/>
    <property type="molecule type" value="Genomic_DNA"/>
</dbReference>
<dbReference type="Proteomes" id="UP001272137">
    <property type="component" value="Unassembled WGS sequence"/>
</dbReference>
<accession>A0AAW9D3F9</accession>
<dbReference type="AlphaFoldDB" id="A0AAW9D3F9"/>
<proteinExistence type="predicted"/>
<protein>
    <submittedName>
        <fullName evidence="1">Uncharacterized protein</fullName>
    </submittedName>
</protein>
<comment type="caution">
    <text evidence="1">The sequence shown here is derived from an EMBL/GenBank/DDBJ whole genome shotgun (WGS) entry which is preliminary data.</text>
</comment>
<reference evidence="1" key="1">
    <citation type="submission" date="2018-08" db="EMBL/GenBank/DDBJ databases">
        <title>Identification of Burkholderia cepacia strains that express a Burkholderia pseudomallei-like capsular polysaccharide.</title>
        <authorList>
            <person name="Burtnick M.N."/>
            <person name="Vongsouvath M."/>
            <person name="Newton P."/>
            <person name="Wuthiekanun V."/>
            <person name="Limmathurotsakul D."/>
            <person name="Brett P.J."/>
            <person name="Chantratita N."/>
            <person name="Dance D.A."/>
        </authorList>
    </citation>
    <scope>NUCLEOTIDE SEQUENCE</scope>
    <source>
        <strain evidence="1">SBXCC001</strain>
    </source>
</reference>
<gene>
    <name evidence="1" type="ORF">C7S16_3273</name>
</gene>
<evidence type="ECO:0000313" key="1">
    <source>
        <dbReference type="EMBL" id="MDW9255371.1"/>
    </source>
</evidence>
<evidence type="ECO:0000313" key="2">
    <source>
        <dbReference type="Proteomes" id="UP001272137"/>
    </source>
</evidence>
<name>A0AAW9D3F9_BURTH</name>
<sequence length="51" mass="5323">MGPPCAAGTTGCLQAYMLPYSVSALRNVAAVHRGASRDARPAIESRLHARA</sequence>
<organism evidence="1 2">
    <name type="scientific">Burkholderia thailandensis</name>
    <dbReference type="NCBI Taxonomy" id="57975"/>
    <lineage>
        <taxon>Bacteria</taxon>
        <taxon>Pseudomonadati</taxon>
        <taxon>Pseudomonadota</taxon>
        <taxon>Betaproteobacteria</taxon>
        <taxon>Burkholderiales</taxon>
        <taxon>Burkholderiaceae</taxon>
        <taxon>Burkholderia</taxon>
        <taxon>pseudomallei group</taxon>
    </lineage>
</organism>